<evidence type="ECO:0000313" key="3">
    <source>
        <dbReference type="Proteomes" id="UP000602510"/>
    </source>
</evidence>
<feature type="chain" id="PRO_5032733046" description="Secreted protein" evidence="1">
    <location>
        <begin position="24"/>
        <end position="108"/>
    </location>
</feature>
<reference evidence="2" key="1">
    <citation type="submission" date="2020-04" db="EMBL/GenBank/DDBJ databases">
        <title>Hybrid Assembly of Korean Phytophthora infestans isolates.</title>
        <authorList>
            <person name="Prokchorchik M."/>
            <person name="Lee Y."/>
            <person name="Seo J."/>
            <person name="Cho J.-H."/>
            <person name="Park Y.-E."/>
            <person name="Jang D.-C."/>
            <person name="Im J.-S."/>
            <person name="Choi J.-G."/>
            <person name="Park H.-J."/>
            <person name="Lee G.-B."/>
            <person name="Lee Y.-G."/>
            <person name="Hong S.-Y."/>
            <person name="Cho K."/>
            <person name="Sohn K.H."/>
        </authorList>
    </citation>
    <scope>NUCLEOTIDE SEQUENCE</scope>
    <source>
        <strain evidence="2">KR_1_A1</strain>
    </source>
</reference>
<accession>A0A833WB56</accession>
<sequence length="108" mass="11956">MQPRPHTPVLLDFPGSLAMVLLAASVRKYMVTCEVCPRHRAGQHRQGLLRPMLFPVCGLGSHYGQPHTIPNVCDTIQVMVCKLTKHLCHIPTTKAADAATVAELMFRQ</sequence>
<dbReference type="EMBL" id="WSZM01000302">
    <property type="protein sequence ID" value="KAF4035617.1"/>
    <property type="molecule type" value="Genomic_DNA"/>
</dbReference>
<evidence type="ECO:0008006" key="4">
    <source>
        <dbReference type="Google" id="ProtNLM"/>
    </source>
</evidence>
<dbReference type="Proteomes" id="UP000602510">
    <property type="component" value="Unassembled WGS sequence"/>
</dbReference>
<organism evidence="2 3">
    <name type="scientific">Phytophthora infestans</name>
    <name type="common">Potato late blight agent</name>
    <name type="synonym">Botrytis infestans</name>
    <dbReference type="NCBI Taxonomy" id="4787"/>
    <lineage>
        <taxon>Eukaryota</taxon>
        <taxon>Sar</taxon>
        <taxon>Stramenopiles</taxon>
        <taxon>Oomycota</taxon>
        <taxon>Peronosporomycetes</taxon>
        <taxon>Peronosporales</taxon>
        <taxon>Peronosporaceae</taxon>
        <taxon>Phytophthora</taxon>
    </lineage>
</organism>
<protein>
    <recommendedName>
        <fullName evidence="4">Secreted protein</fullName>
    </recommendedName>
</protein>
<comment type="caution">
    <text evidence="2">The sequence shown here is derived from an EMBL/GenBank/DDBJ whole genome shotgun (WGS) entry which is preliminary data.</text>
</comment>
<feature type="signal peptide" evidence="1">
    <location>
        <begin position="1"/>
        <end position="23"/>
    </location>
</feature>
<proteinExistence type="predicted"/>
<dbReference type="AlphaFoldDB" id="A0A833WB56"/>
<keyword evidence="1" id="KW-0732">Signal</keyword>
<keyword evidence="3" id="KW-1185">Reference proteome</keyword>
<name>A0A833WB56_PHYIN</name>
<evidence type="ECO:0000313" key="2">
    <source>
        <dbReference type="EMBL" id="KAF4035617.1"/>
    </source>
</evidence>
<evidence type="ECO:0000256" key="1">
    <source>
        <dbReference type="SAM" id="SignalP"/>
    </source>
</evidence>
<gene>
    <name evidence="2" type="ORF">GN244_ATG12281</name>
</gene>